<dbReference type="GO" id="GO:0006352">
    <property type="term" value="P:DNA-templated transcription initiation"/>
    <property type="evidence" value="ECO:0007669"/>
    <property type="project" value="InterPro"/>
</dbReference>
<keyword evidence="4" id="KW-0804">Transcription</keyword>
<dbReference type="Pfam" id="PF04542">
    <property type="entry name" value="Sigma70_r2"/>
    <property type="match status" value="1"/>
</dbReference>
<protein>
    <recommendedName>
        <fullName evidence="9">RNA polymerase sigma factor</fullName>
    </recommendedName>
</protein>
<sequence length="213" mass="25056">MRNILPFRVRRETLPDFETLVRPHLDHLYRLAYRFCGHRQDAEDLVQDLLVKLYPRHAEIDKIEKLRPWLVTILYRMFIDGTRRKARSRLELIDDETKFYACIASSDERPEQSLAREQRVAQIQVAFEQLSDDHRTLLVLHDIEGYRLAELEKMLAVPLGTLKSRIHRARARMRMLLDKVLEPSIDSHARSSTDLKGDGTLLNPSSFIKGERR</sequence>
<dbReference type="SUPFAM" id="SSF88946">
    <property type="entry name" value="Sigma2 domain of RNA polymerase sigma factors"/>
    <property type="match status" value="1"/>
</dbReference>
<dbReference type="InterPro" id="IPR036388">
    <property type="entry name" value="WH-like_DNA-bd_sf"/>
</dbReference>
<dbReference type="GO" id="GO:0016987">
    <property type="term" value="F:sigma factor activity"/>
    <property type="evidence" value="ECO:0007669"/>
    <property type="project" value="UniProtKB-KW"/>
</dbReference>
<evidence type="ECO:0000256" key="2">
    <source>
        <dbReference type="ARBA" id="ARBA00023015"/>
    </source>
</evidence>
<gene>
    <name evidence="8" type="ORF">MNBD_GAMMA20-190</name>
</gene>
<dbReference type="EMBL" id="UOFU01000244">
    <property type="protein sequence ID" value="VAX01930.1"/>
    <property type="molecule type" value="Genomic_DNA"/>
</dbReference>
<evidence type="ECO:0000256" key="5">
    <source>
        <dbReference type="SAM" id="MobiDB-lite"/>
    </source>
</evidence>
<evidence type="ECO:0000256" key="3">
    <source>
        <dbReference type="ARBA" id="ARBA00023082"/>
    </source>
</evidence>
<proteinExistence type="inferred from homology"/>
<keyword evidence="3" id="KW-0731">Sigma factor</keyword>
<comment type="similarity">
    <text evidence="1">Belongs to the sigma-70 factor family. ECF subfamily.</text>
</comment>
<keyword evidence="2" id="KW-0805">Transcription regulation</keyword>
<dbReference type="InterPro" id="IPR013324">
    <property type="entry name" value="RNA_pol_sigma_r3/r4-like"/>
</dbReference>
<dbReference type="InterPro" id="IPR014284">
    <property type="entry name" value="RNA_pol_sigma-70_dom"/>
</dbReference>
<dbReference type="InterPro" id="IPR039425">
    <property type="entry name" value="RNA_pol_sigma-70-like"/>
</dbReference>
<evidence type="ECO:0000259" key="6">
    <source>
        <dbReference type="Pfam" id="PF04542"/>
    </source>
</evidence>
<dbReference type="GO" id="GO:0003677">
    <property type="term" value="F:DNA binding"/>
    <property type="evidence" value="ECO:0007669"/>
    <property type="project" value="InterPro"/>
</dbReference>
<dbReference type="InterPro" id="IPR007627">
    <property type="entry name" value="RNA_pol_sigma70_r2"/>
</dbReference>
<dbReference type="AlphaFoldDB" id="A0A3B1AUM0"/>
<dbReference type="Pfam" id="PF08281">
    <property type="entry name" value="Sigma70_r4_2"/>
    <property type="match status" value="1"/>
</dbReference>
<dbReference type="NCBIfam" id="TIGR02937">
    <property type="entry name" value="sigma70-ECF"/>
    <property type="match status" value="1"/>
</dbReference>
<dbReference type="PANTHER" id="PTHR43133">
    <property type="entry name" value="RNA POLYMERASE ECF-TYPE SIGMA FACTO"/>
    <property type="match status" value="1"/>
</dbReference>
<evidence type="ECO:0000256" key="1">
    <source>
        <dbReference type="ARBA" id="ARBA00010641"/>
    </source>
</evidence>
<reference evidence="8" key="1">
    <citation type="submission" date="2018-06" db="EMBL/GenBank/DDBJ databases">
        <authorList>
            <person name="Zhirakovskaya E."/>
        </authorList>
    </citation>
    <scope>NUCLEOTIDE SEQUENCE</scope>
</reference>
<evidence type="ECO:0000256" key="4">
    <source>
        <dbReference type="ARBA" id="ARBA00023163"/>
    </source>
</evidence>
<dbReference type="Gene3D" id="1.10.10.10">
    <property type="entry name" value="Winged helix-like DNA-binding domain superfamily/Winged helix DNA-binding domain"/>
    <property type="match status" value="1"/>
</dbReference>
<dbReference type="InterPro" id="IPR013249">
    <property type="entry name" value="RNA_pol_sigma70_r4_t2"/>
</dbReference>
<feature type="region of interest" description="Disordered" evidence="5">
    <location>
        <begin position="189"/>
        <end position="213"/>
    </location>
</feature>
<dbReference type="InterPro" id="IPR013325">
    <property type="entry name" value="RNA_pol_sigma_r2"/>
</dbReference>
<dbReference type="Gene3D" id="1.10.1740.10">
    <property type="match status" value="1"/>
</dbReference>
<accession>A0A3B1AUM0</accession>
<dbReference type="SUPFAM" id="SSF88659">
    <property type="entry name" value="Sigma3 and sigma4 domains of RNA polymerase sigma factors"/>
    <property type="match status" value="1"/>
</dbReference>
<dbReference type="CDD" id="cd06171">
    <property type="entry name" value="Sigma70_r4"/>
    <property type="match status" value="1"/>
</dbReference>
<dbReference type="PANTHER" id="PTHR43133:SF25">
    <property type="entry name" value="RNA POLYMERASE SIGMA FACTOR RFAY-RELATED"/>
    <property type="match status" value="1"/>
</dbReference>
<feature type="domain" description="RNA polymerase sigma factor 70 region 4 type 2" evidence="7">
    <location>
        <begin position="122"/>
        <end position="173"/>
    </location>
</feature>
<evidence type="ECO:0000259" key="7">
    <source>
        <dbReference type="Pfam" id="PF08281"/>
    </source>
</evidence>
<feature type="domain" description="RNA polymerase sigma-70 region 2" evidence="6">
    <location>
        <begin position="20"/>
        <end position="87"/>
    </location>
</feature>
<name>A0A3B1AUM0_9ZZZZ</name>
<evidence type="ECO:0000313" key="8">
    <source>
        <dbReference type="EMBL" id="VAX01930.1"/>
    </source>
</evidence>
<organism evidence="8">
    <name type="scientific">hydrothermal vent metagenome</name>
    <dbReference type="NCBI Taxonomy" id="652676"/>
    <lineage>
        <taxon>unclassified sequences</taxon>
        <taxon>metagenomes</taxon>
        <taxon>ecological metagenomes</taxon>
    </lineage>
</organism>
<evidence type="ECO:0008006" key="9">
    <source>
        <dbReference type="Google" id="ProtNLM"/>
    </source>
</evidence>